<sequence>MATFSNTHLRIPEGFAELLMGLAKEVLRDQPEDIPKYASEYFEVLFKQREESGLDHAEWTAKQESSMTHAFKDSRASAGESASDIRTSKGKSNESTSKNSAEASQLPTTQPNFSEEDHLSESTAEENHGENCNISAEKGFCKEESIKLPLTADVQSDKLSGTEDEKDPMIYKADKSDRAAQETDTSSAIEQDVSVSVSTDRLSFSGVSNLDVCAQELGTAGDGGSDTQESAVVDKEMSESEMEGEENSEVKESAVVPHSGLADHVDICATELGGTERQTVNATGDKDTHCIEEESFKPQPEEAIVQLSLAQFETPEGNQQEVEDQARNTKEEDETDTKASAEETHEGLSHNESALDFNATPEEDSLVEISFEDVPEAQQITEVKEKQPEEKGSVDALQTELLEEMQREEESGLEGVTDSISGMLQHDEPEPEEVVKEFYSEREEIESQLRASDIMKENVVTNCTSLNDSGDDDRAEDDRSISSSHQPSTEVDTTLPEGESGHANEDEKTREDPFSEEETKANDSDFDDDETADTVGEDNEDTHAAGDSEVKDEDSDGAAETRSSQALVDLQSDDTLGEKEEKVAQSDSEAQEKSDEVCEEECVGLSRTADGTAADCHHVEEAPPVSEPDTTQQEKNKRTPEQEECSRPQEEEDIMDIPLDDPEANRAAAKIQAGFRGHMTRKKMKPEDKAEGEEVSSTGDVLNGSQGATATGGSGAVESDDTSVPEQ</sequence>
<dbReference type="CDD" id="cd23767">
    <property type="entry name" value="IQCD"/>
    <property type="match status" value="1"/>
</dbReference>
<dbReference type="InterPro" id="IPR003117">
    <property type="entry name" value="cAMP_dep_PK_reg_su_I/II_a/b"/>
</dbReference>
<feature type="region of interest" description="Disordered" evidence="1">
    <location>
        <begin position="609"/>
        <end position="659"/>
    </location>
</feature>
<feature type="domain" description="RIIa" evidence="2">
    <location>
        <begin position="13"/>
        <end position="50"/>
    </location>
</feature>
<feature type="compositionally biased region" description="Polar residues" evidence="1">
    <location>
        <begin position="93"/>
        <end position="113"/>
    </location>
</feature>
<feature type="compositionally biased region" description="Basic and acidic residues" evidence="1">
    <location>
        <begin position="115"/>
        <end position="129"/>
    </location>
</feature>
<feature type="compositionally biased region" description="Acidic residues" evidence="1">
    <location>
        <begin position="718"/>
        <end position="727"/>
    </location>
</feature>
<dbReference type="PROSITE" id="PS50096">
    <property type="entry name" value="IQ"/>
    <property type="match status" value="1"/>
</dbReference>
<feature type="compositionally biased region" description="Basic and acidic residues" evidence="1">
    <location>
        <begin position="160"/>
        <end position="181"/>
    </location>
</feature>
<feature type="compositionally biased region" description="Basic and acidic residues" evidence="1">
    <location>
        <begin position="324"/>
        <end position="349"/>
    </location>
</feature>
<dbReference type="CDD" id="cd12100">
    <property type="entry name" value="DD_CABYR_SP17"/>
    <property type="match status" value="1"/>
</dbReference>
<gene>
    <name evidence="3" type="ORF">JOB18_036643</name>
</gene>
<evidence type="ECO:0000256" key="1">
    <source>
        <dbReference type="SAM" id="MobiDB-lite"/>
    </source>
</evidence>
<dbReference type="GO" id="GO:0005516">
    <property type="term" value="F:calmodulin binding"/>
    <property type="evidence" value="ECO:0007669"/>
    <property type="project" value="TreeGrafter"/>
</dbReference>
<feature type="compositionally biased region" description="Acidic residues" evidence="1">
    <location>
        <begin position="524"/>
        <end position="540"/>
    </location>
</feature>
<dbReference type="Proteomes" id="UP000693946">
    <property type="component" value="Linkage Group LG8"/>
</dbReference>
<feature type="region of interest" description="Disordered" evidence="1">
    <location>
        <begin position="422"/>
        <end position="597"/>
    </location>
</feature>
<evidence type="ECO:0000313" key="4">
    <source>
        <dbReference type="Proteomes" id="UP000693946"/>
    </source>
</evidence>
<feature type="compositionally biased region" description="Polar residues" evidence="1">
    <location>
        <begin position="309"/>
        <end position="320"/>
    </location>
</feature>
<dbReference type="EMBL" id="JAGKHQ010000020">
    <property type="protein sequence ID" value="KAG7479849.1"/>
    <property type="molecule type" value="Genomic_DNA"/>
</dbReference>
<dbReference type="Pfam" id="PF02197">
    <property type="entry name" value="RIIa"/>
    <property type="match status" value="1"/>
</dbReference>
<dbReference type="InterPro" id="IPR047579">
    <property type="entry name" value="DD_CABYR_SP17"/>
</dbReference>
<feature type="compositionally biased region" description="Basic and acidic residues" evidence="1">
    <location>
        <begin position="576"/>
        <end position="596"/>
    </location>
</feature>
<protein>
    <submittedName>
        <fullName evidence="3">Sperm surface protein Sp17</fullName>
    </submittedName>
</protein>
<name>A0AAV6Q1Q0_SOLSE</name>
<feature type="compositionally biased region" description="Acidic residues" evidence="1">
    <location>
        <begin position="650"/>
        <end position="659"/>
    </location>
</feature>
<organism evidence="3 4">
    <name type="scientific">Solea senegalensis</name>
    <name type="common">Senegalese sole</name>
    <dbReference type="NCBI Taxonomy" id="28829"/>
    <lineage>
        <taxon>Eukaryota</taxon>
        <taxon>Metazoa</taxon>
        <taxon>Chordata</taxon>
        <taxon>Craniata</taxon>
        <taxon>Vertebrata</taxon>
        <taxon>Euteleostomi</taxon>
        <taxon>Actinopterygii</taxon>
        <taxon>Neopterygii</taxon>
        <taxon>Teleostei</taxon>
        <taxon>Neoteleostei</taxon>
        <taxon>Acanthomorphata</taxon>
        <taxon>Carangaria</taxon>
        <taxon>Pleuronectiformes</taxon>
        <taxon>Pleuronectoidei</taxon>
        <taxon>Soleidae</taxon>
        <taxon>Solea</taxon>
    </lineage>
</organism>
<feature type="compositionally biased region" description="Basic and acidic residues" evidence="1">
    <location>
        <begin position="632"/>
        <end position="649"/>
    </location>
</feature>
<keyword evidence="4" id="KW-1185">Reference proteome</keyword>
<reference evidence="3 4" key="1">
    <citation type="journal article" date="2021" name="Sci. Rep.">
        <title>Chromosome anchoring in Senegalese sole (Solea senegalensis) reveals sex-associated markers and genome rearrangements in flatfish.</title>
        <authorList>
            <person name="Guerrero-Cozar I."/>
            <person name="Gomez-Garrido J."/>
            <person name="Berbel C."/>
            <person name="Martinez-Blanch J.F."/>
            <person name="Alioto T."/>
            <person name="Claros M.G."/>
            <person name="Gagnaire P.A."/>
            <person name="Manchado M."/>
        </authorList>
    </citation>
    <scope>NUCLEOTIDE SEQUENCE [LARGE SCALE GENOMIC DNA]</scope>
    <source>
        <strain evidence="3">Sse05_10M</strain>
    </source>
</reference>
<dbReference type="InterPro" id="IPR000048">
    <property type="entry name" value="IQ_motif_EF-hand-BS"/>
</dbReference>
<feature type="region of interest" description="Disordered" evidence="1">
    <location>
        <begin position="309"/>
        <end position="361"/>
    </location>
</feature>
<proteinExistence type="predicted"/>
<comment type="caution">
    <text evidence="3">The sequence shown here is derived from an EMBL/GenBank/DDBJ whole genome shotgun (WGS) entry which is preliminary data.</text>
</comment>
<accession>A0AAV6Q1Q0</accession>
<feature type="compositionally biased region" description="Polar residues" evidence="1">
    <location>
        <begin position="182"/>
        <end position="192"/>
    </location>
</feature>
<feature type="region of interest" description="Disordered" evidence="1">
    <location>
        <begin position="53"/>
        <end position="131"/>
    </location>
</feature>
<evidence type="ECO:0000313" key="3">
    <source>
        <dbReference type="EMBL" id="KAG7479849.1"/>
    </source>
</evidence>
<dbReference type="SMART" id="SM00015">
    <property type="entry name" value="IQ"/>
    <property type="match status" value="1"/>
</dbReference>
<dbReference type="PANTHER" id="PTHR10699">
    <property type="entry name" value="NEUROMODULIN"/>
    <property type="match status" value="1"/>
</dbReference>
<dbReference type="PANTHER" id="PTHR10699:SF16">
    <property type="entry name" value="SPERM SURFACE PROTEIN SP17"/>
    <property type="match status" value="1"/>
</dbReference>
<evidence type="ECO:0000259" key="2">
    <source>
        <dbReference type="SMART" id="SM00394"/>
    </source>
</evidence>
<dbReference type="SMART" id="SM00394">
    <property type="entry name" value="RIIa"/>
    <property type="match status" value="1"/>
</dbReference>
<dbReference type="AlphaFoldDB" id="A0AAV6Q1Q0"/>
<feature type="region of interest" description="Disordered" evidence="1">
    <location>
        <begin position="671"/>
        <end position="727"/>
    </location>
</feature>
<feature type="compositionally biased region" description="Basic and acidic residues" evidence="1">
    <location>
        <begin position="425"/>
        <end position="447"/>
    </location>
</feature>
<feature type="region of interest" description="Disordered" evidence="1">
    <location>
        <begin position="157"/>
        <end position="192"/>
    </location>
</feature>
<feature type="region of interest" description="Disordered" evidence="1">
    <location>
        <begin position="218"/>
        <end position="253"/>
    </location>
</feature>
<feature type="compositionally biased region" description="Basic and acidic residues" evidence="1">
    <location>
        <begin position="499"/>
        <end position="523"/>
    </location>
</feature>
<dbReference type="Pfam" id="PF00612">
    <property type="entry name" value="IQ"/>
    <property type="match status" value="1"/>
</dbReference>